<name>A0A2M8PBG8_9CHLR</name>
<protein>
    <recommendedName>
        <fullName evidence="1">Alkyl hydroperoxide reductase subunit C/ Thiol specific antioxidant domain-containing protein</fullName>
    </recommendedName>
</protein>
<comment type="caution">
    <text evidence="2">The sequence shown here is derived from an EMBL/GenBank/DDBJ whole genome shotgun (WGS) entry which is preliminary data.</text>
</comment>
<dbReference type="AlphaFoldDB" id="A0A2M8PBG8"/>
<reference evidence="2 3" key="1">
    <citation type="submission" date="2017-11" db="EMBL/GenBank/DDBJ databases">
        <title>Evolution of Phototrophy in the Chloroflexi Phylum Driven by Horizontal Gene Transfer.</title>
        <authorList>
            <person name="Ward L.M."/>
            <person name="Hemp J."/>
            <person name="Shih P.M."/>
            <person name="Mcglynn S.E."/>
            <person name="Fischer W."/>
        </authorList>
    </citation>
    <scope>NUCLEOTIDE SEQUENCE [LARGE SCALE GENOMIC DNA]</scope>
    <source>
        <strain evidence="2">JP3_13</strain>
    </source>
</reference>
<dbReference type="EMBL" id="PGTM01000247">
    <property type="protein sequence ID" value="PJF34901.1"/>
    <property type="molecule type" value="Genomic_DNA"/>
</dbReference>
<dbReference type="InterPro" id="IPR000866">
    <property type="entry name" value="AhpC/TSA"/>
</dbReference>
<proteinExistence type="predicted"/>
<accession>A0A2M8PBG8</accession>
<gene>
    <name evidence="2" type="ORF">CUN49_13305</name>
</gene>
<dbReference type="Proteomes" id="UP000229681">
    <property type="component" value="Unassembled WGS sequence"/>
</dbReference>
<feature type="domain" description="Alkyl hydroperoxide reductase subunit C/ Thiol specific antioxidant" evidence="1">
    <location>
        <begin position="17"/>
        <end position="124"/>
    </location>
</feature>
<evidence type="ECO:0000313" key="3">
    <source>
        <dbReference type="Proteomes" id="UP000229681"/>
    </source>
</evidence>
<evidence type="ECO:0000259" key="1">
    <source>
        <dbReference type="Pfam" id="PF00578"/>
    </source>
</evidence>
<dbReference type="Gene3D" id="3.40.30.10">
    <property type="entry name" value="Glutaredoxin"/>
    <property type="match status" value="1"/>
</dbReference>
<dbReference type="Pfam" id="PF00578">
    <property type="entry name" value="AhpC-TSA"/>
    <property type="match status" value="1"/>
</dbReference>
<dbReference type="InterPro" id="IPR036249">
    <property type="entry name" value="Thioredoxin-like_sf"/>
</dbReference>
<dbReference type="GO" id="GO:0016491">
    <property type="term" value="F:oxidoreductase activity"/>
    <property type="evidence" value="ECO:0007669"/>
    <property type="project" value="InterPro"/>
</dbReference>
<evidence type="ECO:0000313" key="2">
    <source>
        <dbReference type="EMBL" id="PJF34901.1"/>
    </source>
</evidence>
<dbReference type="GO" id="GO:0016209">
    <property type="term" value="F:antioxidant activity"/>
    <property type="evidence" value="ECO:0007669"/>
    <property type="project" value="InterPro"/>
</dbReference>
<sequence>MRYENKPSALPEPLPYGRVAPDFRLQSLSGAFYSREQFRGKQALVLLFLQQAENTAIALLRELAQLWPEFIEINANILAIFDSTAALSADLRDLPFPLLADSENRAWLSYTHQPTRGAALFVLDTYGAPSAQRLVPSAADLPSAEDILDRVRYTQYRCSA</sequence>
<organism evidence="2 3">
    <name type="scientific">Candidatus Thermofonsia Clade 1 bacterium</name>
    <dbReference type="NCBI Taxonomy" id="2364210"/>
    <lineage>
        <taxon>Bacteria</taxon>
        <taxon>Bacillati</taxon>
        <taxon>Chloroflexota</taxon>
        <taxon>Candidatus Thermofontia</taxon>
        <taxon>Candidatus Thermofonsia Clade 1</taxon>
    </lineage>
</organism>
<dbReference type="SUPFAM" id="SSF52833">
    <property type="entry name" value="Thioredoxin-like"/>
    <property type="match status" value="1"/>
</dbReference>